<dbReference type="GO" id="GO:0004575">
    <property type="term" value="F:sucrose alpha-glucosidase activity"/>
    <property type="evidence" value="ECO:0007669"/>
    <property type="project" value="TreeGrafter"/>
</dbReference>
<dbReference type="Gene3D" id="2.60.40.1180">
    <property type="entry name" value="Golgi alpha-mannosidase II"/>
    <property type="match status" value="1"/>
</dbReference>
<dbReference type="GO" id="GO:0000025">
    <property type="term" value="P:maltose catabolic process"/>
    <property type="evidence" value="ECO:0007669"/>
    <property type="project" value="TreeGrafter"/>
</dbReference>
<accession>A0AAQ3M3G8</accession>
<protein>
    <submittedName>
        <fullName evidence="6">Glycoside hydrolase family 13 protein</fullName>
    </submittedName>
</protein>
<dbReference type="InterPro" id="IPR006047">
    <property type="entry name" value="GH13_cat_dom"/>
</dbReference>
<evidence type="ECO:0000313" key="7">
    <source>
        <dbReference type="Proteomes" id="UP001303373"/>
    </source>
</evidence>
<dbReference type="GO" id="GO:0004574">
    <property type="term" value="F:oligo-1,6-glucosidase activity"/>
    <property type="evidence" value="ECO:0007669"/>
    <property type="project" value="TreeGrafter"/>
</dbReference>
<evidence type="ECO:0000256" key="3">
    <source>
        <dbReference type="ARBA" id="ARBA00023295"/>
    </source>
</evidence>
<name>A0AAQ3M3G8_9PEZI</name>
<gene>
    <name evidence="6" type="ORF">R9X50_00348400</name>
</gene>
<dbReference type="GO" id="GO:0004556">
    <property type="term" value="F:alpha-amylase activity"/>
    <property type="evidence" value="ECO:0007669"/>
    <property type="project" value="TreeGrafter"/>
</dbReference>
<dbReference type="PANTHER" id="PTHR10357">
    <property type="entry name" value="ALPHA-AMYLASE FAMILY MEMBER"/>
    <property type="match status" value="1"/>
</dbReference>
<dbReference type="InterPro" id="IPR017853">
    <property type="entry name" value="GH"/>
</dbReference>
<keyword evidence="2 6" id="KW-0378">Hydrolase</keyword>
<evidence type="ECO:0000256" key="2">
    <source>
        <dbReference type="ARBA" id="ARBA00022801"/>
    </source>
</evidence>
<sequence>MSPSEPPVKWWKEATGYQIWPASYKDSNDDGLGDLPGITSTLDYLSDLGVDFIWLSPVYDSPQADMGYDVADYEKIWSKYGSLDDMDTLIRKAKERKIKVVMDLVINHSSSEHKWFLESKKSKDNPYSDWYIWRDPKYDKNGNRKEPSNWRAAFGGSVWTYVPERDQYYMHLCLPQQPDLNWQNPETRNAIYKSAVDFWLARGIDGFRIDACNFYWKDPAFPDSKIVLPSEKYQPMEPQHIINGPEVHTWLKELRSKIRNDHGEDIVLIGELPGTGREQVLKYTLPSSGELDMVFDFDIFMAGNDWNAKLHDLRLPKLSEVKQTLIKTQGILDCAKDAWTTVFIENHDNIRSVCRFGPGEGPHHEAAAKMLALFASTLSGTLFVYQGQEIGMTNMPQHWDRKDLRDKAVLRYLDELSADHPGDDEMLQRGLDAAHNFGRDNGRTPVQWTSEAYGGFSSVESWIGVNDNYKTINVSDQLARSDSPLHFWMQALKLRKQYKDLLVYGKFELFNSEDEQVCMYVKRSTDMEEKMLVVLNFTSDSVQFSVPTGLDALKLKLVISTSTPDDTAQLATKLQPWEGRLYACT</sequence>
<evidence type="ECO:0000256" key="1">
    <source>
        <dbReference type="ARBA" id="ARBA00008061"/>
    </source>
</evidence>
<dbReference type="InterPro" id="IPR013780">
    <property type="entry name" value="Glyco_hydro_b"/>
</dbReference>
<comment type="similarity">
    <text evidence="1">Belongs to the glycosyl hydrolase 13 family.</text>
</comment>
<dbReference type="EMBL" id="CP138583">
    <property type="protein sequence ID" value="WPH00654.1"/>
    <property type="molecule type" value="Genomic_DNA"/>
</dbReference>
<dbReference type="CDD" id="cd11333">
    <property type="entry name" value="AmyAc_SI_OligoGlu_DGase"/>
    <property type="match status" value="1"/>
</dbReference>
<proteinExistence type="inferred from homology"/>
<evidence type="ECO:0000256" key="4">
    <source>
        <dbReference type="ARBA" id="ARBA00026248"/>
    </source>
</evidence>
<dbReference type="SUPFAM" id="SSF51445">
    <property type="entry name" value="(Trans)glycosidases"/>
    <property type="match status" value="1"/>
</dbReference>
<dbReference type="FunFam" id="3.20.20.80:FF:000064">
    <property type="entry name" value="Oligo-1,6-glucosidase"/>
    <property type="match status" value="1"/>
</dbReference>
<organism evidence="6 7">
    <name type="scientific">Acrodontium crateriforme</name>
    <dbReference type="NCBI Taxonomy" id="150365"/>
    <lineage>
        <taxon>Eukaryota</taxon>
        <taxon>Fungi</taxon>
        <taxon>Dikarya</taxon>
        <taxon>Ascomycota</taxon>
        <taxon>Pezizomycotina</taxon>
        <taxon>Dothideomycetes</taxon>
        <taxon>Dothideomycetidae</taxon>
        <taxon>Mycosphaerellales</taxon>
        <taxon>Teratosphaeriaceae</taxon>
        <taxon>Acrodontium</taxon>
    </lineage>
</organism>
<evidence type="ECO:0000259" key="5">
    <source>
        <dbReference type="SMART" id="SM00642"/>
    </source>
</evidence>
<dbReference type="Proteomes" id="UP001303373">
    <property type="component" value="Chromosome 4"/>
</dbReference>
<dbReference type="SUPFAM" id="SSF51011">
    <property type="entry name" value="Glycosyl hydrolase domain"/>
    <property type="match status" value="1"/>
</dbReference>
<dbReference type="FunFam" id="3.90.400.10:FF:000002">
    <property type="entry name" value="Sucrose isomerase"/>
    <property type="match status" value="1"/>
</dbReference>
<dbReference type="Pfam" id="PF00128">
    <property type="entry name" value="Alpha-amylase"/>
    <property type="match status" value="1"/>
</dbReference>
<dbReference type="InterPro" id="IPR045857">
    <property type="entry name" value="O16G_dom_2"/>
</dbReference>
<dbReference type="SMART" id="SM00642">
    <property type="entry name" value="Aamy"/>
    <property type="match status" value="1"/>
</dbReference>
<reference evidence="6 7" key="1">
    <citation type="submission" date="2023-11" db="EMBL/GenBank/DDBJ databases">
        <title>An acidophilic fungus is an integral part of prey digestion in a carnivorous sundew plant.</title>
        <authorList>
            <person name="Tsai I.J."/>
        </authorList>
    </citation>
    <scope>NUCLEOTIDE SEQUENCE [LARGE SCALE GENOMIC DNA]</scope>
    <source>
        <strain evidence="6">169a</strain>
    </source>
</reference>
<dbReference type="AlphaFoldDB" id="A0AAQ3M3G8"/>
<keyword evidence="4" id="KW-0462">Maltose metabolism</keyword>
<dbReference type="Gene3D" id="3.20.20.80">
    <property type="entry name" value="Glycosidases"/>
    <property type="match status" value="1"/>
</dbReference>
<dbReference type="GO" id="GO:0033934">
    <property type="term" value="F:glucan 1,4-alpha-maltotriohydrolase activity"/>
    <property type="evidence" value="ECO:0007669"/>
    <property type="project" value="TreeGrafter"/>
</dbReference>
<evidence type="ECO:0000313" key="6">
    <source>
        <dbReference type="EMBL" id="WPH00654.1"/>
    </source>
</evidence>
<keyword evidence="7" id="KW-1185">Reference proteome</keyword>
<dbReference type="GO" id="GO:0005987">
    <property type="term" value="P:sucrose catabolic process"/>
    <property type="evidence" value="ECO:0007669"/>
    <property type="project" value="TreeGrafter"/>
</dbReference>
<dbReference type="PANTHER" id="PTHR10357:SF179">
    <property type="entry name" value="NEUTRAL AND BASIC AMINO ACID TRANSPORT PROTEIN RBAT"/>
    <property type="match status" value="1"/>
</dbReference>
<dbReference type="Gene3D" id="3.90.400.10">
    <property type="entry name" value="Oligo-1,6-glucosidase, Domain 2"/>
    <property type="match status" value="1"/>
</dbReference>
<keyword evidence="3" id="KW-0326">Glycosidase</keyword>
<feature type="domain" description="Glycosyl hydrolase family 13 catalytic" evidence="5">
    <location>
        <begin position="18"/>
        <end position="435"/>
    </location>
</feature>